<dbReference type="PROSITE" id="PS52016">
    <property type="entry name" value="TONB_DEPENDENT_REC_3"/>
    <property type="match status" value="1"/>
</dbReference>
<dbReference type="Pfam" id="PF07715">
    <property type="entry name" value="Plug"/>
    <property type="match status" value="1"/>
</dbReference>
<dbReference type="InterPro" id="IPR036942">
    <property type="entry name" value="Beta-barrel_TonB_sf"/>
</dbReference>
<dbReference type="EMBL" id="JBHTLP010000023">
    <property type="protein sequence ID" value="MFD1144803.1"/>
    <property type="molecule type" value="Genomic_DNA"/>
</dbReference>
<dbReference type="PANTHER" id="PTHR30069:SF29">
    <property type="entry name" value="HEMOGLOBIN AND HEMOGLOBIN-HAPTOGLOBIN-BINDING PROTEIN 1-RELATED"/>
    <property type="match status" value="1"/>
</dbReference>
<dbReference type="SUPFAM" id="SSF49464">
    <property type="entry name" value="Carboxypeptidase regulatory domain-like"/>
    <property type="match status" value="1"/>
</dbReference>
<gene>
    <name evidence="11" type="ORF">ACFQ4C_26980</name>
</gene>
<evidence type="ECO:0000256" key="3">
    <source>
        <dbReference type="ARBA" id="ARBA00022452"/>
    </source>
</evidence>
<dbReference type="Gene3D" id="2.170.130.10">
    <property type="entry name" value="TonB-dependent receptor, plug domain"/>
    <property type="match status" value="1"/>
</dbReference>
<reference evidence="12" key="1">
    <citation type="journal article" date="2019" name="Int. J. Syst. Evol. Microbiol.">
        <title>The Global Catalogue of Microorganisms (GCM) 10K type strain sequencing project: providing services to taxonomists for standard genome sequencing and annotation.</title>
        <authorList>
            <consortium name="The Broad Institute Genomics Platform"/>
            <consortium name="The Broad Institute Genome Sequencing Center for Infectious Disease"/>
            <person name="Wu L."/>
            <person name="Ma J."/>
        </authorList>
    </citation>
    <scope>NUCLEOTIDE SEQUENCE [LARGE SCALE GENOMIC DNA]</scope>
    <source>
        <strain evidence="12">CCUG 55608</strain>
    </source>
</reference>
<comment type="subcellular location">
    <subcellularLocation>
        <location evidence="1 8">Cell outer membrane</location>
        <topology evidence="1 8">Multi-pass membrane protein</topology>
    </subcellularLocation>
</comment>
<dbReference type="InterPro" id="IPR008969">
    <property type="entry name" value="CarboxyPept-like_regulatory"/>
</dbReference>
<evidence type="ECO:0000313" key="11">
    <source>
        <dbReference type="EMBL" id="MFD1144803.1"/>
    </source>
</evidence>
<name>A0ABW3QAQ3_9BACT</name>
<dbReference type="InterPro" id="IPR023996">
    <property type="entry name" value="TonB-dep_OMP_SusC/RagA"/>
</dbReference>
<feature type="signal peptide" evidence="9">
    <location>
        <begin position="1"/>
        <end position="19"/>
    </location>
</feature>
<evidence type="ECO:0000256" key="8">
    <source>
        <dbReference type="PROSITE-ProRule" id="PRU01360"/>
    </source>
</evidence>
<feature type="chain" id="PRO_5046518845" evidence="9">
    <location>
        <begin position="20"/>
        <end position="1058"/>
    </location>
</feature>
<comment type="similarity">
    <text evidence="8">Belongs to the TonB-dependent receptor family.</text>
</comment>
<proteinExistence type="inferred from homology"/>
<keyword evidence="3 8" id="KW-1134">Transmembrane beta strand</keyword>
<sequence>MKHFFTFLFLIVFTIHLQAQTVTLKGSIKDAVSNEPLPGVAVLIKGTTRGTASGADGSFTLDAPKGSVLSFSFIGYAPQEITVGSQAFVTVSMQPSTLDLSEVTVTALGIKREKRALGYAVSDVGNENIANNGETNPIASIAGKVAGVNISSTTAGPTGSSRVVIRGIRELQGSNQPLYVIDGVPAVNGNIGSASQWGGFDLGDGLSDINPNDIESISVLKGSAAAALYGSRALNGVILITTKSGKANKGIGVEFNSSFTIDEISTRLDARQKTYGQGNDGVFPTDPLQARNITSNWGPKFADFETITQADGTVRPYRYMDDNIQDFFRLGKTAMNTIAVTGGKDDNTVRLSYSNIGNKDIVPKSGYDKHIFAIRAASKITDKLSVDAKVNYMTEKVRNRPALTDEVSNIGNGLLGLAANFDQVWLQDYTNPDGTYKNYTGNIYRANPYWTLNKTFNQSTKERVGGYINLNYTFNKMFSLNLQGGTDFFSFNHDNFYDKFTPAYDGGALNQLSMNTKETNFQGLFNFNKDLGKDFKVSAMVGANLMRYRSRGNNISATQIIQPGTPNLVNFSEKLIQPFDNRKEIQSVFASAQLSYREYLFFNLQGRNDWASTLPPQNNSFFYPSADVSFVLSDAFKFESPALSFAKVRASLGQVGSDFDPYKTTFAYSLTGRSIRGFPMGEILGSSIPNANLKPQIKTSFEVGTDVRLFQNRIGVDLTYYDEVTNDVLLDITVPETTGFNTASLNAAKLRNRGVELLINTTPVRLNNGFQWDLSVNFAKNVNQVVELSDLLETFTVAEARWAGATIIAEKGKPFGTIMGNGFLRDESGNRVFNSSNGEPLPTTQPIALGNTLPNWTGGMITSFSYKGLQLKAALDVRMGGDIFSMSNMTMHMNGSHINTEAGRESWNEYQQERQAAQAAGAEGNIDDPASPYYVNRNNRGYIGEGVNQEGKPNAIPISPAAYWQSIGNNIPEPFIYDASYVKLRDLGLNYTFSNAVLKKTPFKTVTLGVIGRNLWIIHKNTPNIDPESNYNNGNGQGFEYGSLPGRRRYGFNLVLKF</sequence>
<dbReference type="Gene3D" id="2.60.40.1120">
    <property type="entry name" value="Carboxypeptidase-like, regulatory domain"/>
    <property type="match status" value="1"/>
</dbReference>
<evidence type="ECO:0000256" key="1">
    <source>
        <dbReference type="ARBA" id="ARBA00004571"/>
    </source>
</evidence>
<keyword evidence="4 8" id="KW-0812">Transmembrane</keyword>
<dbReference type="InterPro" id="IPR012910">
    <property type="entry name" value="Plug_dom"/>
</dbReference>
<dbReference type="RefSeq" id="WP_265993869.1">
    <property type="nucleotide sequence ID" value="NZ_CP110973.1"/>
</dbReference>
<keyword evidence="6 8" id="KW-0472">Membrane</keyword>
<evidence type="ECO:0000256" key="9">
    <source>
        <dbReference type="SAM" id="SignalP"/>
    </source>
</evidence>
<dbReference type="Pfam" id="PF13715">
    <property type="entry name" value="CarbopepD_reg_2"/>
    <property type="match status" value="1"/>
</dbReference>
<evidence type="ECO:0000256" key="7">
    <source>
        <dbReference type="ARBA" id="ARBA00023237"/>
    </source>
</evidence>
<dbReference type="NCBIfam" id="TIGR04056">
    <property type="entry name" value="OMP_RagA_SusC"/>
    <property type="match status" value="1"/>
</dbReference>
<feature type="domain" description="TonB-dependent receptor plug" evidence="10">
    <location>
        <begin position="114"/>
        <end position="237"/>
    </location>
</feature>
<keyword evidence="12" id="KW-1185">Reference proteome</keyword>
<evidence type="ECO:0000256" key="2">
    <source>
        <dbReference type="ARBA" id="ARBA00022448"/>
    </source>
</evidence>
<evidence type="ECO:0000313" key="12">
    <source>
        <dbReference type="Proteomes" id="UP001597116"/>
    </source>
</evidence>
<dbReference type="InterPro" id="IPR037066">
    <property type="entry name" value="Plug_dom_sf"/>
</dbReference>
<keyword evidence="7 8" id="KW-0998">Cell outer membrane</keyword>
<dbReference type="Gene3D" id="2.40.170.20">
    <property type="entry name" value="TonB-dependent receptor, beta-barrel domain"/>
    <property type="match status" value="1"/>
</dbReference>
<evidence type="ECO:0000259" key="10">
    <source>
        <dbReference type="Pfam" id="PF07715"/>
    </source>
</evidence>
<keyword evidence="2 8" id="KW-0813">Transport</keyword>
<dbReference type="PANTHER" id="PTHR30069">
    <property type="entry name" value="TONB-DEPENDENT OUTER MEMBRANE RECEPTOR"/>
    <property type="match status" value="1"/>
</dbReference>
<evidence type="ECO:0000256" key="6">
    <source>
        <dbReference type="ARBA" id="ARBA00023136"/>
    </source>
</evidence>
<accession>A0ABW3QAQ3</accession>
<comment type="caution">
    <text evidence="11">The sequence shown here is derived from an EMBL/GenBank/DDBJ whole genome shotgun (WGS) entry which is preliminary data.</text>
</comment>
<organism evidence="11 12">
    <name type="scientific">Larkinella insperata</name>
    <dbReference type="NCBI Taxonomy" id="332158"/>
    <lineage>
        <taxon>Bacteria</taxon>
        <taxon>Pseudomonadati</taxon>
        <taxon>Bacteroidota</taxon>
        <taxon>Cytophagia</taxon>
        <taxon>Cytophagales</taxon>
        <taxon>Spirosomataceae</taxon>
        <taxon>Larkinella</taxon>
    </lineage>
</organism>
<dbReference type="NCBIfam" id="TIGR04057">
    <property type="entry name" value="SusC_RagA_signa"/>
    <property type="match status" value="1"/>
</dbReference>
<keyword evidence="5 9" id="KW-0732">Signal</keyword>
<dbReference type="InterPro" id="IPR039426">
    <property type="entry name" value="TonB-dep_rcpt-like"/>
</dbReference>
<dbReference type="InterPro" id="IPR023997">
    <property type="entry name" value="TonB-dep_OMP_SusC/RagA_CS"/>
</dbReference>
<evidence type="ECO:0000256" key="5">
    <source>
        <dbReference type="ARBA" id="ARBA00022729"/>
    </source>
</evidence>
<dbReference type="Proteomes" id="UP001597116">
    <property type="component" value="Unassembled WGS sequence"/>
</dbReference>
<dbReference type="SUPFAM" id="SSF56935">
    <property type="entry name" value="Porins"/>
    <property type="match status" value="1"/>
</dbReference>
<protein>
    <submittedName>
        <fullName evidence="11">SusC/RagA family TonB-linked outer membrane protein</fullName>
    </submittedName>
</protein>
<evidence type="ECO:0000256" key="4">
    <source>
        <dbReference type="ARBA" id="ARBA00022692"/>
    </source>
</evidence>